<sequence>MQHPFERVGGFVIFVNRKGGASVYAGGNSGSQDKKNARMNLTGSASCPFSLSLSKLGAQKSEISLAWNYSALTNSCATPHTTSLSCRPCPSTAAGVSSLPIAERCSSVVSRGVALLSAATKPSALVSKLFARQVSRTTGTPVRFVVRMAPLDVVCSPHLKNFQAAAEAELPKLLEGAREGAGWYCSFHSRAMGTIKREDAMQVLKQVMAPLKLELSVSEAEYMILIEVNPILCGFAVLKDYEGQLHECHLQNASEAFEHDAASEPLSDDEGSESEAPDEPDEPARAEETHEAE</sequence>
<evidence type="ECO:0000256" key="1">
    <source>
        <dbReference type="SAM" id="MobiDB-lite"/>
    </source>
</evidence>
<feature type="compositionally biased region" description="Acidic residues" evidence="1">
    <location>
        <begin position="266"/>
        <end position="281"/>
    </location>
</feature>
<accession>A0ABP0LJB6</accession>
<dbReference type="PANTHER" id="PTHR13452:SF10">
    <property type="entry name" value="THUMP DOMAIN-CONTAINING PROTEIN 1"/>
    <property type="match status" value="1"/>
</dbReference>
<protein>
    <recommendedName>
        <fullName evidence="4">THUMP domain-containing protein</fullName>
    </recommendedName>
</protein>
<feature type="region of interest" description="Disordered" evidence="1">
    <location>
        <begin position="256"/>
        <end position="293"/>
    </location>
</feature>
<gene>
    <name evidence="2" type="ORF">CCMP2556_LOCUS21357</name>
</gene>
<keyword evidence="3" id="KW-1185">Reference proteome</keyword>
<dbReference type="InterPro" id="IPR040183">
    <property type="entry name" value="THUMPD1-like"/>
</dbReference>
<dbReference type="CDD" id="cd11717">
    <property type="entry name" value="THUMP_THUMPD1_like"/>
    <property type="match status" value="1"/>
</dbReference>
<dbReference type="PANTHER" id="PTHR13452">
    <property type="entry name" value="THUMP DOMAIN CONTAINING PROTEIN 1-RELATED"/>
    <property type="match status" value="1"/>
</dbReference>
<dbReference type="Proteomes" id="UP001642484">
    <property type="component" value="Unassembled WGS sequence"/>
</dbReference>
<proteinExistence type="predicted"/>
<comment type="caution">
    <text evidence="2">The sequence shown here is derived from an EMBL/GenBank/DDBJ whole genome shotgun (WGS) entry which is preliminary data.</text>
</comment>
<dbReference type="EMBL" id="CAXAMN010012891">
    <property type="protein sequence ID" value="CAK9039281.1"/>
    <property type="molecule type" value="Genomic_DNA"/>
</dbReference>
<feature type="compositionally biased region" description="Basic and acidic residues" evidence="1">
    <location>
        <begin position="282"/>
        <end position="293"/>
    </location>
</feature>
<name>A0ABP0LJB6_9DINO</name>
<reference evidence="2 3" key="1">
    <citation type="submission" date="2024-02" db="EMBL/GenBank/DDBJ databases">
        <authorList>
            <person name="Chen Y."/>
            <person name="Shah S."/>
            <person name="Dougan E. K."/>
            <person name="Thang M."/>
            <person name="Chan C."/>
        </authorList>
    </citation>
    <scope>NUCLEOTIDE SEQUENCE [LARGE SCALE GENOMIC DNA]</scope>
</reference>
<evidence type="ECO:0008006" key="4">
    <source>
        <dbReference type="Google" id="ProtNLM"/>
    </source>
</evidence>
<organism evidence="2 3">
    <name type="scientific">Durusdinium trenchii</name>
    <dbReference type="NCBI Taxonomy" id="1381693"/>
    <lineage>
        <taxon>Eukaryota</taxon>
        <taxon>Sar</taxon>
        <taxon>Alveolata</taxon>
        <taxon>Dinophyceae</taxon>
        <taxon>Suessiales</taxon>
        <taxon>Symbiodiniaceae</taxon>
        <taxon>Durusdinium</taxon>
    </lineage>
</organism>
<evidence type="ECO:0000313" key="3">
    <source>
        <dbReference type="Proteomes" id="UP001642484"/>
    </source>
</evidence>
<evidence type="ECO:0000313" key="2">
    <source>
        <dbReference type="EMBL" id="CAK9039281.1"/>
    </source>
</evidence>